<dbReference type="InterPro" id="IPR036397">
    <property type="entry name" value="RNaseH_sf"/>
</dbReference>
<dbReference type="SUPFAM" id="SSF53098">
    <property type="entry name" value="Ribonuclease H-like"/>
    <property type="match status" value="1"/>
</dbReference>
<dbReference type="InterPro" id="IPR044730">
    <property type="entry name" value="RNase_H-like_dom_plant"/>
</dbReference>
<feature type="non-terminal residue" evidence="2">
    <location>
        <position position="1"/>
    </location>
</feature>
<name>A0ABD2TD12_9SOLN</name>
<evidence type="ECO:0000313" key="3">
    <source>
        <dbReference type="Proteomes" id="UP001627284"/>
    </source>
</evidence>
<dbReference type="Pfam" id="PF13456">
    <property type="entry name" value="RVT_3"/>
    <property type="match status" value="1"/>
</dbReference>
<evidence type="ECO:0000313" key="2">
    <source>
        <dbReference type="EMBL" id="KAL3354139.1"/>
    </source>
</evidence>
<dbReference type="Proteomes" id="UP001627284">
    <property type="component" value="Unassembled WGS sequence"/>
</dbReference>
<dbReference type="CDD" id="cd06222">
    <property type="entry name" value="RNase_H_like"/>
    <property type="match status" value="1"/>
</dbReference>
<dbReference type="PANTHER" id="PTHR47723">
    <property type="entry name" value="OS05G0353850 PROTEIN"/>
    <property type="match status" value="1"/>
</dbReference>
<dbReference type="InterPro" id="IPR002156">
    <property type="entry name" value="RNaseH_domain"/>
</dbReference>
<keyword evidence="3" id="KW-1185">Reference proteome</keyword>
<dbReference type="InterPro" id="IPR012337">
    <property type="entry name" value="RNaseH-like_sf"/>
</dbReference>
<organism evidence="2 3">
    <name type="scientific">Solanum stoloniferum</name>
    <dbReference type="NCBI Taxonomy" id="62892"/>
    <lineage>
        <taxon>Eukaryota</taxon>
        <taxon>Viridiplantae</taxon>
        <taxon>Streptophyta</taxon>
        <taxon>Embryophyta</taxon>
        <taxon>Tracheophyta</taxon>
        <taxon>Spermatophyta</taxon>
        <taxon>Magnoliopsida</taxon>
        <taxon>eudicotyledons</taxon>
        <taxon>Gunneridae</taxon>
        <taxon>Pentapetalae</taxon>
        <taxon>asterids</taxon>
        <taxon>lamiids</taxon>
        <taxon>Solanales</taxon>
        <taxon>Solanaceae</taxon>
        <taxon>Solanoideae</taxon>
        <taxon>Solaneae</taxon>
        <taxon>Solanum</taxon>
    </lineage>
</organism>
<dbReference type="PANTHER" id="PTHR47723:SF24">
    <property type="entry name" value="RNASE H TYPE-1 DOMAIN-CONTAINING PROTEIN"/>
    <property type="match status" value="1"/>
</dbReference>
<feature type="domain" description="RNase H type-1" evidence="1">
    <location>
        <begin position="6"/>
        <end position="75"/>
    </location>
</feature>
<proteinExistence type="predicted"/>
<evidence type="ECO:0000259" key="1">
    <source>
        <dbReference type="Pfam" id="PF13456"/>
    </source>
</evidence>
<dbReference type="EMBL" id="JBJKTR010000011">
    <property type="protein sequence ID" value="KAL3354139.1"/>
    <property type="molecule type" value="Genomic_DNA"/>
</dbReference>
<dbReference type="InterPro" id="IPR053151">
    <property type="entry name" value="RNase_H-like"/>
</dbReference>
<protein>
    <recommendedName>
        <fullName evidence="1">RNase H type-1 domain-containing protein</fullName>
    </recommendedName>
</protein>
<reference evidence="2 3" key="1">
    <citation type="submission" date="2024-05" db="EMBL/GenBank/DDBJ databases">
        <title>De novo assembly of an allotetraploid wild potato.</title>
        <authorList>
            <person name="Hosaka A.J."/>
        </authorList>
    </citation>
    <scope>NUCLEOTIDE SEQUENCE [LARGE SCALE GENOMIC DNA]</scope>
    <source>
        <tissue evidence="2">Young leaves</tissue>
    </source>
</reference>
<sequence length="120" mass="14153">GVLKVMRYCEIQNFQKIILETDSLTLKNMLIKEWKIPWSYVEKIEEIQQCIARKQVQVKHIFRGANHLADYLANIALDQAEHVQVQSFYNLPSTGRRIINMDKQQIPSLRIKTRRINPTC</sequence>
<gene>
    <name evidence="2" type="ORF">AABB24_018672</name>
</gene>
<accession>A0ABD2TD12</accession>
<dbReference type="Gene3D" id="3.30.420.10">
    <property type="entry name" value="Ribonuclease H-like superfamily/Ribonuclease H"/>
    <property type="match status" value="1"/>
</dbReference>
<dbReference type="AlphaFoldDB" id="A0ABD2TD12"/>
<comment type="caution">
    <text evidence="2">The sequence shown here is derived from an EMBL/GenBank/DDBJ whole genome shotgun (WGS) entry which is preliminary data.</text>
</comment>